<reference evidence="6" key="1">
    <citation type="submission" date="2008-10" db="EMBL/GenBank/DDBJ databases">
        <title>Complete sequence of Desulfovibrio vulgaris str. 'Miyazaki F'.</title>
        <authorList>
            <person name="Lucas S."/>
            <person name="Copeland A."/>
            <person name="Lapidus A."/>
            <person name="Glavina del Rio T."/>
            <person name="Dalin E."/>
            <person name="Tice H."/>
            <person name="Bruce D."/>
            <person name="Goodwin L."/>
            <person name="Pitluck S."/>
            <person name="Sims D."/>
            <person name="Brettin T."/>
            <person name="Detter J.C."/>
            <person name="Han C."/>
            <person name="Larimer F."/>
            <person name="Land M."/>
            <person name="Hauser L."/>
            <person name="Kyrpides N."/>
            <person name="Mikhailova N."/>
            <person name="Hazen T.C."/>
            <person name="Richardson P."/>
        </authorList>
    </citation>
    <scope>NUCLEOTIDE SEQUENCE</scope>
    <source>
        <strain evidence="6">Miyazaki F</strain>
    </source>
</reference>
<dbReference type="eggNOG" id="COG0225">
    <property type="taxonomic scope" value="Bacteria"/>
</dbReference>
<evidence type="ECO:0000256" key="4">
    <source>
        <dbReference type="HAMAP-Rule" id="MF_01401"/>
    </source>
</evidence>
<protein>
    <recommendedName>
        <fullName evidence="4">Peptide methionine sulfoxide reductase MsrA</fullName>
        <shortName evidence="4">Protein-methionine-S-oxide reductase</shortName>
        <ecNumber evidence="4">1.8.4.11</ecNumber>
    </recommendedName>
    <alternativeName>
        <fullName evidence="4">Peptide-methionine (S)-S-oxide reductase</fullName>
        <shortName evidence="4">Peptide Met(O) reductase</shortName>
    </alternativeName>
</protein>
<comment type="similarity">
    <text evidence="4">Belongs to the MsrA Met sulfoxide reductase family.</text>
</comment>
<dbReference type="SUPFAM" id="SSF55068">
    <property type="entry name" value="Peptide methionine sulfoxide reductase"/>
    <property type="match status" value="1"/>
</dbReference>
<evidence type="ECO:0000256" key="3">
    <source>
        <dbReference type="ARBA" id="ARBA00048782"/>
    </source>
</evidence>
<name>B8DJB5_NITV9</name>
<dbReference type="PANTHER" id="PTHR43774:SF1">
    <property type="entry name" value="PEPTIDE METHIONINE SULFOXIDE REDUCTASE MSRA 2"/>
    <property type="match status" value="1"/>
</dbReference>
<evidence type="ECO:0000256" key="2">
    <source>
        <dbReference type="ARBA" id="ARBA00047806"/>
    </source>
</evidence>
<organism evidence="6">
    <name type="scientific">Nitratidesulfovibrio vulgaris (strain DSM 19637 / Miyazaki F)</name>
    <name type="common">Desulfovibrio vulgaris</name>
    <dbReference type="NCBI Taxonomy" id="883"/>
    <lineage>
        <taxon>Bacteria</taxon>
        <taxon>Pseudomonadati</taxon>
        <taxon>Thermodesulfobacteriota</taxon>
        <taxon>Desulfovibrionia</taxon>
        <taxon>Desulfovibrionales</taxon>
        <taxon>Desulfovibrionaceae</taxon>
        <taxon>Nitratidesulfovibrio</taxon>
    </lineage>
</organism>
<dbReference type="GO" id="GO:0033744">
    <property type="term" value="F:L-methionine:thioredoxin-disulfide S-oxidoreductase activity"/>
    <property type="evidence" value="ECO:0007669"/>
    <property type="project" value="RHEA"/>
</dbReference>
<comment type="catalytic activity">
    <reaction evidence="3 4">
        <text>[thioredoxin]-disulfide + L-methionine + H2O = L-methionine (S)-S-oxide + [thioredoxin]-dithiol</text>
        <dbReference type="Rhea" id="RHEA:19993"/>
        <dbReference type="Rhea" id="RHEA-COMP:10698"/>
        <dbReference type="Rhea" id="RHEA-COMP:10700"/>
        <dbReference type="ChEBI" id="CHEBI:15377"/>
        <dbReference type="ChEBI" id="CHEBI:29950"/>
        <dbReference type="ChEBI" id="CHEBI:50058"/>
        <dbReference type="ChEBI" id="CHEBI:57844"/>
        <dbReference type="ChEBI" id="CHEBI:58772"/>
        <dbReference type="EC" id="1.8.4.11"/>
    </reaction>
</comment>
<keyword evidence="1 4" id="KW-0560">Oxidoreductase</keyword>
<sequence>MSTLLQSPFIETATSALTALATHPALSGLSGLSAISGLLLTPLLLAALLLPATARAAQDNTAAPPRQAAATATAVFAGGCFWCMEKPFDQLDGVLETTSGYTGGNVDSPTYKQVSSGLTGHAEALRVTYDPARVTYEALLDVFWRNVDPLDAGGQFCDRGNQYRSAIFVADAAQREAAETSKKAVEARLGKPVATGIEMAGTFWPAEEYHQDYYRKNPIRYAYYRTGCGRDKRLEQVWGAEK</sequence>
<gene>
    <name evidence="4" type="primary">msrA</name>
    <name evidence="6" type="ordered locus">DvMF_3055</name>
</gene>
<dbReference type="AlphaFoldDB" id="B8DJB5"/>
<dbReference type="STRING" id="883.DvMF_3055"/>
<dbReference type="HOGENOM" id="CLU_031040_10_1_7"/>
<comment type="catalytic activity">
    <reaction evidence="2 4">
        <text>L-methionyl-[protein] + [thioredoxin]-disulfide + H2O = L-methionyl-(S)-S-oxide-[protein] + [thioredoxin]-dithiol</text>
        <dbReference type="Rhea" id="RHEA:14217"/>
        <dbReference type="Rhea" id="RHEA-COMP:10698"/>
        <dbReference type="Rhea" id="RHEA-COMP:10700"/>
        <dbReference type="Rhea" id="RHEA-COMP:12313"/>
        <dbReference type="Rhea" id="RHEA-COMP:12315"/>
        <dbReference type="ChEBI" id="CHEBI:15377"/>
        <dbReference type="ChEBI" id="CHEBI:16044"/>
        <dbReference type="ChEBI" id="CHEBI:29950"/>
        <dbReference type="ChEBI" id="CHEBI:44120"/>
        <dbReference type="ChEBI" id="CHEBI:50058"/>
        <dbReference type="EC" id="1.8.4.11"/>
    </reaction>
</comment>
<dbReference type="NCBIfam" id="TIGR00401">
    <property type="entry name" value="msrA"/>
    <property type="match status" value="1"/>
</dbReference>
<dbReference type="InterPro" id="IPR036509">
    <property type="entry name" value="Met_Sox_Rdtase_MsrA_sf"/>
</dbReference>
<dbReference type="Gene3D" id="3.30.1060.10">
    <property type="entry name" value="Peptide methionine sulphoxide reductase MsrA"/>
    <property type="match status" value="1"/>
</dbReference>
<dbReference type="PANTHER" id="PTHR43774">
    <property type="entry name" value="PEPTIDE METHIONINE SULFOXIDE REDUCTASE"/>
    <property type="match status" value="1"/>
</dbReference>
<evidence type="ECO:0000256" key="1">
    <source>
        <dbReference type="ARBA" id="ARBA00023002"/>
    </source>
</evidence>
<dbReference type="EC" id="1.8.4.11" evidence="4"/>
<accession>B8DJB5</accession>
<proteinExistence type="inferred from homology"/>
<evidence type="ECO:0000313" key="6">
    <source>
        <dbReference type="EMBL" id="ACL09992.1"/>
    </source>
</evidence>
<dbReference type="HAMAP" id="MF_01401">
    <property type="entry name" value="MsrA"/>
    <property type="match status" value="1"/>
</dbReference>
<dbReference type="KEGG" id="dvm:DvMF_3055"/>
<dbReference type="GO" id="GO:0008113">
    <property type="term" value="F:peptide-methionine (S)-S-oxide reductase activity"/>
    <property type="evidence" value="ECO:0007669"/>
    <property type="project" value="UniProtKB-UniRule"/>
</dbReference>
<feature type="domain" description="Peptide methionine sulphoxide reductase MsrA" evidence="5">
    <location>
        <begin position="73"/>
        <end position="222"/>
    </location>
</feature>
<dbReference type="InterPro" id="IPR002569">
    <property type="entry name" value="Met_Sox_Rdtase_MsrA_dom"/>
</dbReference>
<evidence type="ECO:0000259" key="5">
    <source>
        <dbReference type="Pfam" id="PF01625"/>
    </source>
</evidence>
<feature type="active site" evidence="4">
    <location>
        <position position="80"/>
    </location>
</feature>
<dbReference type="Pfam" id="PF01625">
    <property type="entry name" value="PMSR"/>
    <property type="match status" value="1"/>
</dbReference>
<dbReference type="EMBL" id="CP001197">
    <property type="protein sequence ID" value="ACL09992.1"/>
    <property type="molecule type" value="Genomic_DNA"/>
</dbReference>
<comment type="function">
    <text evidence="4">Has an important function as a repair enzyme for proteins that have been inactivated by oxidation. Catalyzes the reversible oxidation-reduction of methionine sulfoxide in proteins to methionine.</text>
</comment>